<reference evidence="2 3" key="1">
    <citation type="submission" date="2020-01" db="EMBL/GenBank/DDBJ databases">
        <title>The draft genome sequence of Corallococcus exiguus DSM 14696.</title>
        <authorList>
            <person name="Zhang X."/>
            <person name="Zhu H."/>
        </authorList>
    </citation>
    <scope>NUCLEOTIDE SEQUENCE [LARGE SCALE GENOMIC DNA]</scope>
    <source>
        <strain evidence="2 3">DSM 14696</strain>
    </source>
</reference>
<dbReference type="InterPro" id="IPR013783">
    <property type="entry name" value="Ig-like_fold"/>
</dbReference>
<evidence type="ECO:0000313" key="2">
    <source>
        <dbReference type="EMBL" id="NBC41197.1"/>
    </source>
</evidence>
<dbReference type="EMBL" id="JAAAPK010000003">
    <property type="protein sequence ID" value="NBC41197.1"/>
    <property type="molecule type" value="Genomic_DNA"/>
</dbReference>
<keyword evidence="3" id="KW-1185">Reference proteome</keyword>
<dbReference type="RefSeq" id="WP_139920086.1">
    <property type="nucleotide sequence ID" value="NZ_CBCSLE010000099.1"/>
</dbReference>
<feature type="chain" id="PRO_5031113644" description="Ig-like domain-containing protein" evidence="1">
    <location>
        <begin position="24"/>
        <end position="503"/>
    </location>
</feature>
<proteinExistence type="predicted"/>
<dbReference type="Gene3D" id="2.60.40.10">
    <property type="entry name" value="Immunoglobulins"/>
    <property type="match status" value="2"/>
</dbReference>
<gene>
    <name evidence="2" type="ORF">GTZ93_15300</name>
</gene>
<evidence type="ECO:0000256" key="1">
    <source>
        <dbReference type="SAM" id="SignalP"/>
    </source>
</evidence>
<feature type="signal peptide" evidence="1">
    <location>
        <begin position="1"/>
        <end position="23"/>
    </location>
</feature>
<dbReference type="AlphaFoldDB" id="A0A7X4YBB8"/>
<organism evidence="2 3">
    <name type="scientific">Corallococcus exiguus</name>
    <dbReference type="NCBI Taxonomy" id="83462"/>
    <lineage>
        <taxon>Bacteria</taxon>
        <taxon>Pseudomonadati</taxon>
        <taxon>Myxococcota</taxon>
        <taxon>Myxococcia</taxon>
        <taxon>Myxococcales</taxon>
        <taxon>Cystobacterineae</taxon>
        <taxon>Myxococcaceae</taxon>
        <taxon>Corallococcus</taxon>
    </lineage>
</organism>
<keyword evidence="1" id="KW-0732">Signal</keyword>
<accession>A0A7X4YBB8</accession>
<evidence type="ECO:0000313" key="3">
    <source>
        <dbReference type="Proteomes" id="UP000537825"/>
    </source>
</evidence>
<protein>
    <recommendedName>
        <fullName evidence="4">Ig-like domain-containing protein</fullName>
    </recommendedName>
</protein>
<sequence>MKVVSKWARGLIAALAGVGVLGAASCDALQDTPESPPPHERPPQFRQVTANLTCAFPIVPERELFIRDLGVVNDPARTQWSGILPTGSGIADGAWSFGRLMAQMSGPVAPEDFVRNWLAQWETGQTVNGQLISARSSITPQIINAWPKRPNGKLDLTKSPMRLLAIVNRVDVRDLSLGSAGEGRFVYGVLDAGGNPLQFTVILEYDLPAKTRMDVLDWANRWHALGAQTPGSAAFNTALQAITDRFTAGNAAPGRPNGSALNQLRTNEIALASPWQLREFHLDAATGLLKSDTVALTPGRSLRTSNSLAAFINDNPPMIIPGPPKWNQNSFYFVRGTPTVSWSIVQSGSGVSVARIFQDSVLLTSLAGSGGINYFIHWDTSVLSDGRHTISLEATDRAGNVSSHSRFVDVDNTPPAYLAITAPYNGAQVSGVVTLSATGSDNMDLASIAFQVDGTTLTPFATTAPYTRTWNSTGLSGTHTIVAIAYDRAGNSARSAPVTVTVP</sequence>
<dbReference type="Pfam" id="PF17957">
    <property type="entry name" value="Big_7"/>
    <property type="match status" value="1"/>
</dbReference>
<comment type="caution">
    <text evidence="2">The sequence shown here is derived from an EMBL/GenBank/DDBJ whole genome shotgun (WGS) entry which is preliminary data.</text>
</comment>
<dbReference type="Proteomes" id="UP000537825">
    <property type="component" value="Unassembled WGS sequence"/>
</dbReference>
<name>A0A7X4YBB8_9BACT</name>
<evidence type="ECO:0008006" key="4">
    <source>
        <dbReference type="Google" id="ProtNLM"/>
    </source>
</evidence>
<dbReference type="PROSITE" id="PS51257">
    <property type="entry name" value="PROKAR_LIPOPROTEIN"/>
    <property type="match status" value="1"/>
</dbReference>